<feature type="domain" description="Pterin-binding" evidence="10">
    <location>
        <begin position="15"/>
        <end position="267"/>
    </location>
</feature>
<evidence type="ECO:0000256" key="4">
    <source>
        <dbReference type="ARBA" id="ARBA00012458"/>
    </source>
</evidence>
<dbReference type="GO" id="GO:0046656">
    <property type="term" value="P:folic acid biosynthetic process"/>
    <property type="evidence" value="ECO:0007669"/>
    <property type="project" value="UniProtKB-KW"/>
</dbReference>
<comment type="function">
    <text evidence="9">Catalyzes the condensation of para-aminobenzoate (pABA) with 6-hydroxymethyl-7,8-dihydropterin diphosphate (DHPt-PP) to form 7,8-dihydropteroate (H2Pte), the immediate precursor of folate derivatives.</text>
</comment>
<comment type="catalytic activity">
    <reaction evidence="1">
        <text>(7,8-dihydropterin-6-yl)methyl diphosphate + 4-aminobenzoate = 7,8-dihydropteroate + diphosphate</text>
        <dbReference type="Rhea" id="RHEA:19949"/>
        <dbReference type="ChEBI" id="CHEBI:17836"/>
        <dbReference type="ChEBI" id="CHEBI:17839"/>
        <dbReference type="ChEBI" id="CHEBI:33019"/>
        <dbReference type="ChEBI" id="CHEBI:72950"/>
        <dbReference type="EC" id="2.5.1.15"/>
    </reaction>
</comment>
<dbReference type="InterPro" id="IPR000489">
    <property type="entry name" value="Pterin-binding_dom"/>
</dbReference>
<dbReference type="InterPro" id="IPR045031">
    <property type="entry name" value="DHP_synth-like"/>
</dbReference>
<accession>A0A840S3M8</accession>
<dbReference type="UniPathway" id="UPA00077">
    <property type="reaction ID" value="UER00156"/>
</dbReference>
<keyword evidence="5 9" id="KW-0808">Transferase</keyword>
<comment type="caution">
    <text evidence="11">The sequence shown here is derived from an EMBL/GenBank/DDBJ whole genome shotgun (WGS) entry which is preliminary data.</text>
</comment>
<keyword evidence="7 9" id="KW-0460">Magnesium</keyword>
<dbReference type="PROSITE" id="PS00792">
    <property type="entry name" value="DHPS_1"/>
    <property type="match status" value="1"/>
</dbReference>
<evidence type="ECO:0000313" key="11">
    <source>
        <dbReference type="EMBL" id="MBB5204152.1"/>
    </source>
</evidence>
<evidence type="ECO:0000256" key="6">
    <source>
        <dbReference type="ARBA" id="ARBA00022723"/>
    </source>
</evidence>
<dbReference type="Proteomes" id="UP000554837">
    <property type="component" value="Unassembled WGS sequence"/>
</dbReference>
<dbReference type="InterPro" id="IPR006390">
    <property type="entry name" value="DHP_synth_dom"/>
</dbReference>
<protein>
    <recommendedName>
        <fullName evidence="4 9">Dihydropteroate synthase</fullName>
        <shortName evidence="9">DHPS</shortName>
        <ecNumber evidence="4 9">2.5.1.15</ecNumber>
    </recommendedName>
    <alternativeName>
        <fullName evidence="9">Dihydropteroate pyrophosphorylase</fullName>
    </alternativeName>
</protein>
<reference evidence="11 12" key="1">
    <citation type="submission" date="2020-08" db="EMBL/GenBank/DDBJ databases">
        <title>Genomic Encyclopedia of Type Strains, Phase IV (KMG-IV): sequencing the most valuable type-strain genomes for metagenomic binning, comparative biology and taxonomic classification.</title>
        <authorList>
            <person name="Goeker M."/>
        </authorList>
    </citation>
    <scope>NUCLEOTIDE SEQUENCE [LARGE SCALE GENOMIC DNA]</scope>
    <source>
        <strain evidence="11 12">DSM 23958</strain>
    </source>
</reference>
<keyword evidence="12" id="KW-1185">Reference proteome</keyword>
<dbReference type="EC" id="2.5.1.15" evidence="4 9"/>
<dbReference type="NCBIfam" id="TIGR01496">
    <property type="entry name" value="DHPS"/>
    <property type="match status" value="1"/>
</dbReference>
<comment type="pathway">
    <text evidence="3 9">Cofactor biosynthesis; tetrahydrofolate biosynthesis; 7,8-dihydrofolate from 2-amino-4-hydroxy-6-hydroxymethyl-7,8-dihydropteridine diphosphate and 4-aminobenzoate: step 1/2.</text>
</comment>
<dbReference type="GO" id="GO:0004156">
    <property type="term" value="F:dihydropteroate synthase activity"/>
    <property type="evidence" value="ECO:0007669"/>
    <property type="project" value="UniProtKB-EC"/>
</dbReference>
<evidence type="ECO:0000313" key="12">
    <source>
        <dbReference type="Proteomes" id="UP000554837"/>
    </source>
</evidence>
<dbReference type="EMBL" id="JACHHO010000001">
    <property type="protein sequence ID" value="MBB5204152.1"/>
    <property type="molecule type" value="Genomic_DNA"/>
</dbReference>
<proteinExistence type="inferred from homology"/>
<organism evidence="11 12">
    <name type="scientific">Inhella inkyongensis</name>
    <dbReference type="NCBI Taxonomy" id="392593"/>
    <lineage>
        <taxon>Bacteria</taxon>
        <taxon>Pseudomonadati</taxon>
        <taxon>Pseudomonadota</taxon>
        <taxon>Betaproteobacteria</taxon>
        <taxon>Burkholderiales</taxon>
        <taxon>Sphaerotilaceae</taxon>
        <taxon>Inhella</taxon>
    </lineage>
</organism>
<dbReference type="GO" id="GO:0046654">
    <property type="term" value="P:tetrahydrofolate biosynthetic process"/>
    <property type="evidence" value="ECO:0007669"/>
    <property type="project" value="UniProtKB-UniPathway"/>
</dbReference>
<keyword evidence="8 9" id="KW-0289">Folate biosynthesis</keyword>
<dbReference type="CDD" id="cd00739">
    <property type="entry name" value="DHPS"/>
    <property type="match status" value="1"/>
</dbReference>
<evidence type="ECO:0000256" key="8">
    <source>
        <dbReference type="ARBA" id="ARBA00022909"/>
    </source>
</evidence>
<dbReference type="Pfam" id="PF00809">
    <property type="entry name" value="Pterin_bind"/>
    <property type="match status" value="1"/>
</dbReference>
<evidence type="ECO:0000256" key="9">
    <source>
        <dbReference type="RuleBase" id="RU361205"/>
    </source>
</evidence>
<evidence type="ECO:0000256" key="7">
    <source>
        <dbReference type="ARBA" id="ARBA00022842"/>
    </source>
</evidence>
<dbReference type="OrthoDB" id="9811744at2"/>
<keyword evidence="6 9" id="KW-0479">Metal-binding</keyword>
<sequence>MRWLTTRFEIDLGQPRVMGIVNLTPDSFSDGGRLSTEHLALRHAEQLLREGADLLDLGAESSRPGAPPVSADEEWTRLEPLLREALRWGVPVSLDTCKPAVMARGLDLGVDIINDIQAMQAPGALDLLSAHPRVGVCLMHMRGQPGTMQQHTQYSNVVQDVRDFLGQRLQALQAAGVGRERVTLDPGLGFAKTPEQNLALSRHLRELVALGQPVLVGWSRKSTLGWVTGRPVQERLAASVAAALLAAQAGARVLRVHDVAATVDALRLHRAVMAPAGQSVPT</sequence>
<comment type="similarity">
    <text evidence="9">Belongs to the DHPS family.</text>
</comment>
<evidence type="ECO:0000256" key="2">
    <source>
        <dbReference type="ARBA" id="ARBA00001946"/>
    </source>
</evidence>
<evidence type="ECO:0000256" key="3">
    <source>
        <dbReference type="ARBA" id="ARBA00004763"/>
    </source>
</evidence>
<dbReference type="GO" id="GO:0046872">
    <property type="term" value="F:metal ion binding"/>
    <property type="evidence" value="ECO:0007669"/>
    <property type="project" value="UniProtKB-KW"/>
</dbReference>
<dbReference type="PANTHER" id="PTHR20941:SF1">
    <property type="entry name" value="FOLIC ACID SYNTHESIS PROTEIN FOL1"/>
    <property type="match status" value="1"/>
</dbReference>
<dbReference type="RefSeq" id="WP_138856856.1">
    <property type="nucleotide sequence ID" value="NZ_CP040709.1"/>
</dbReference>
<dbReference type="InterPro" id="IPR011005">
    <property type="entry name" value="Dihydropteroate_synth-like_sf"/>
</dbReference>
<dbReference type="AlphaFoldDB" id="A0A840S3M8"/>
<dbReference type="PANTHER" id="PTHR20941">
    <property type="entry name" value="FOLATE SYNTHESIS PROTEINS"/>
    <property type="match status" value="1"/>
</dbReference>
<evidence type="ECO:0000256" key="1">
    <source>
        <dbReference type="ARBA" id="ARBA00000012"/>
    </source>
</evidence>
<dbReference type="SUPFAM" id="SSF51717">
    <property type="entry name" value="Dihydropteroate synthetase-like"/>
    <property type="match status" value="1"/>
</dbReference>
<dbReference type="PROSITE" id="PS00793">
    <property type="entry name" value="DHPS_2"/>
    <property type="match status" value="1"/>
</dbReference>
<evidence type="ECO:0000259" key="10">
    <source>
        <dbReference type="PROSITE" id="PS50972"/>
    </source>
</evidence>
<evidence type="ECO:0000256" key="5">
    <source>
        <dbReference type="ARBA" id="ARBA00022679"/>
    </source>
</evidence>
<comment type="cofactor">
    <cofactor evidence="2 9">
        <name>Mg(2+)</name>
        <dbReference type="ChEBI" id="CHEBI:18420"/>
    </cofactor>
</comment>
<name>A0A840S3M8_9BURK</name>
<dbReference type="Gene3D" id="3.20.20.20">
    <property type="entry name" value="Dihydropteroate synthase-like"/>
    <property type="match status" value="1"/>
</dbReference>
<dbReference type="GO" id="GO:0005829">
    <property type="term" value="C:cytosol"/>
    <property type="evidence" value="ECO:0007669"/>
    <property type="project" value="TreeGrafter"/>
</dbReference>
<dbReference type="PROSITE" id="PS50972">
    <property type="entry name" value="PTERIN_BINDING"/>
    <property type="match status" value="1"/>
</dbReference>
<gene>
    <name evidence="11" type="ORF">HNQ51_001445</name>
</gene>